<name>A0A7K0K2E1_9ACTO</name>
<dbReference type="InterPro" id="IPR007421">
    <property type="entry name" value="Schlafen_AlbA_2_dom"/>
</dbReference>
<dbReference type="Pfam" id="PF04326">
    <property type="entry name" value="SLFN_AlbA_2"/>
    <property type="match status" value="1"/>
</dbReference>
<evidence type="ECO:0000313" key="3">
    <source>
        <dbReference type="Proteomes" id="UP000442535"/>
    </source>
</evidence>
<gene>
    <name evidence="2" type="ORF">FYJ63_05320</name>
</gene>
<protein>
    <submittedName>
        <fullName evidence="2">ATP-binding protein</fullName>
    </submittedName>
</protein>
<dbReference type="EMBL" id="VUMY01000008">
    <property type="protein sequence ID" value="MST49656.1"/>
    <property type="molecule type" value="Genomic_DNA"/>
</dbReference>
<dbReference type="AlphaFoldDB" id="A0A7K0K2E1"/>
<evidence type="ECO:0000313" key="2">
    <source>
        <dbReference type="EMBL" id="MST49656.1"/>
    </source>
</evidence>
<organism evidence="2 3">
    <name type="scientific">Mobiluncus porci</name>
    <dbReference type="NCBI Taxonomy" id="2652278"/>
    <lineage>
        <taxon>Bacteria</taxon>
        <taxon>Bacillati</taxon>
        <taxon>Actinomycetota</taxon>
        <taxon>Actinomycetes</taxon>
        <taxon>Actinomycetales</taxon>
        <taxon>Actinomycetaceae</taxon>
        <taxon>Mobiluncus</taxon>
    </lineage>
</organism>
<dbReference type="Proteomes" id="UP000442535">
    <property type="component" value="Unassembled WGS sequence"/>
</dbReference>
<proteinExistence type="predicted"/>
<keyword evidence="2" id="KW-0067">ATP-binding</keyword>
<comment type="caution">
    <text evidence="2">The sequence shown here is derived from an EMBL/GenBank/DDBJ whole genome shotgun (WGS) entry which is preliminary data.</text>
</comment>
<sequence>MFTPIHQALGLEPGELSIELIERAVEAGVQETASLDWKRDFYDSRDPAWNDEAAKDIAAMANSGGGWIVFGVDEDKETSAASELRPIHWNAKEHQRILRTAYSHIGPSVLGLEFFDFPKDDGHIVMMRVPDSREAPHFARKGNDAFVAPRRNGPHTAFMSDREIERGFRERFQQRDDDERRLQFLYEQTGRVLDPREGVCIVVVAIPQEPASASPGLSETEAHRFTSPELCTELIYPNASSLLKWEHGTLRKGLRQWIVRDDATRFPSRRFLSDDGSVAGTYRLGIATEREEQSHYFPFGKPNHCMSAHIESAIIDFLSLLRLYAAERHTNGGYRIRAGLVGIADEPIYIRTTEGRTNLLLDVEYSEPIIRFQPLTVGLDPLASFDEILPVANDLARDFINQSGLKYLKVMAEPNDFQEN</sequence>
<dbReference type="RefSeq" id="WP_338106833.1">
    <property type="nucleotide sequence ID" value="NZ_VUMY01000008.1"/>
</dbReference>
<dbReference type="Gene3D" id="3.30.950.30">
    <property type="entry name" value="Schlafen, AAA domain"/>
    <property type="match status" value="1"/>
</dbReference>
<feature type="domain" description="Schlafen AlbA-2" evidence="1">
    <location>
        <begin position="31"/>
        <end position="143"/>
    </location>
</feature>
<dbReference type="GO" id="GO:0005524">
    <property type="term" value="F:ATP binding"/>
    <property type="evidence" value="ECO:0007669"/>
    <property type="project" value="UniProtKB-KW"/>
</dbReference>
<dbReference type="InterPro" id="IPR038461">
    <property type="entry name" value="Schlafen_AlbA_2_dom_sf"/>
</dbReference>
<evidence type="ECO:0000259" key="1">
    <source>
        <dbReference type="Pfam" id="PF04326"/>
    </source>
</evidence>
<keyword evidence="2" id="KW-0547">Nucleotide-binding</keyword>
<accession>A0A7K0K2E1</accession>
<reference evidence="2 3" key="1">
    <citation type="submission" date="2019-08" db="EMBL/GenBank/DDBJ databases">
        <title>In-depth cultivation of the pig gut microbiome towards novel bacterial diversity and tailored functional studies.</title>
        <authorList>
            <person name="Wylensek D."/>
            <person name="Hitch T.C.A."/>
            <person name="Clavel T."/>
        </authorList>
    </citation>
    <scope>NUCLEOTIDE SEQUENCE [LARGE SCALE GENOMIC DNA]</scope>
    <source>
        <strain evidence="2 3">RF-GAM-744-WT-7</strain>
    </source>
</reference>
<keyword evidence="3" id="KW-1185">Reference proteome</keyword>